<feature type="compositionally biased region" description="Basic residues" evidence="2">
    <location>
        <begin position="191"/>
        <end position="205"/>
    </location>
</feature>
<reference evidence="3" key="1">
    <citation type="submission" date="2021-01" db="EMBL/GenBank/DDBJ databases">
        <authorList>
            <person name="Corre E."/>
            <person name="Pelletier E."/>
            <person name="Niang G."/>
            <person name="Scheremetjew M."/>
            <person name="Finn R."/>
            <person name="Kale V."/>
            <person name="Holt S."/>
            <person name="Cochrane G."/>
            <person name="Meng A."/>
            <person name="Brown T."/>
            <person name="Cohen L."/>
        </authorList>
    </citation>
    <scope>NUCLEOTIDE SEQUENCE</scope>
    <source>
        <strain evidence="3">CCMP622</strain>
    </source>
</reference>
<keyword evidence="1" id="KW-0175">Coiled coil</keyword>
<evidence type="ECO:0000256" key="1">
    <source>
        <dbReference type="SAM" id="Coils"/>
    </source>
</evidence>
<accession>A0A7S2X5Y7</accession>
<dbReference type="AlphaFoldDB" id="A0A7S2X5Y7"/>
<proteinExistence type="predicted"/>
<gene>
    <name evidence="3" type="ORF">LSP00402_LOCUS559</name>
</gene>
<feature type="compositionally biased region" description="Basic and acidic residues" evidence="2">
    <location>
        <begin position="206"/>
        <end position="219"/>
    </location>
</feature>
<feature type="region of interest" description="Disordered" evidence="2">
    <location>
        <begin position="300"/>
        <end position="321"/>
    </location>
</feature>
<feature type="compositionally biased region" description="Polar residues" evidence="2">
    <location>
        <begin position="139"/>
        <end position="152"/>
    </location>
</feature>
<dbReference type="EMBL" id="HBHP01000834">
    <property type="protein sequence ID" value="CAD9744946.1"/>
    <property type="molecule type" value="Transcribed_RNA"/>
</dbReference>
<name>A0A7S2X5Y7_9EUKA</name>
<protein>
    <submittedName>
        <fullName evidence="3">Uncharacterized protein</fullName>
    </submittedName>
</protein>
<sequence>MDPPISILGIGHERLKSYLRKKVDEGFDVKPNADVMVNFILHFYSKGCATLNEFRQITKDELMPNLVQHMHEDTEEFVGEFIKFVETNQQPSVEVDIGTSTMNDVHAPAPPLSPVAQDEVKHDSAVNTDEITDRMQGVTVTDNQEAPTNNQTDAKELQEAKGEEEDANIIVIEEKEEGEMEEGEITETRRSPVRSRSRSRGRNSHYRRDDRSPRGREVIVVDSDDEEEPRSLDLRREQVRAKLKRQLATLARRQRRLASKQKELEEVSRVAREMLQKIDDGDDGYVFCLDQLETKEERRRRERCRHAPMPPRRESRVSSWRQRSMLRAKSMQEIVGKWSMKWDNGFTTTYTIYQDGTLTLPRNPPEDGDQRARIYGGTVHGWHGRARVRIENGKFYFSSNGYRPMSRTNGWNDRNSWEEATLDSNGHLYTNFYQGRKFITNGKGTRLTTQFQ</sequence>
<feature type="region of interest" description="Disordered" evidence="2">
    <location>
        <begin position="139"/>
        <end position="230"/>
    </location>
</feature>
<evidence type="ECO:0000313" key="3">
    <source>
        <dbReference type="EMBL" id="CAD9744946.1"/>
    </source>
</evidence>
<feature type="compositionally biased region" description="Acidic residues" evidence="2">
    <location>
        <begin position="174"/>
        <end position="185"/>
    </location>
</feature>
<feature type="coiled-coil region" evidence="1">
    <location>
        <begin position="240"/>
        <end position="277"/>
    </location>
</feature>
<organism evidence="3">
    <name type="scientific">Lotharella oceanica</name>
    <dbReference type="NCBI Taxonomy" id="641309"/>
    <lineage>
        <taxon>Eukaryota</taxon>
        <taxon>Sar</taxon>
        <taxon>Rhizaria</taxon>
        <taxon>Cercozoa</taxon>
        <taxon>Chlorarachniophyceae</taxon>
        <taxon>Lotharella</taxon>
    </lineage>
</organism>
<evidence type="ECO:0000256" key="2">
    <source>
        <dbReference type="SAM" id="MobiDB-lite"/>
    </source>
</evidence>